<evidence type="ECO:0000256" key="2">
    <source>
        <dbReference type="ARBA" id="ARBA00038825"/>
    </source>
</evidence>
<reference evidence="5" key="1">
    <citation type="submission" date="2023-02" db="EMBL/GenBank/DDBJ databases">
        <title>Description of Herbaspirillum huttiense subsp. nephrolepsisexaltata and Herbaspirillum huttiense subsp. lycopersicon.</title>
        <authorList>
            <person name="Poudel M."/>
            <person name="Sharma A."/>
            <person name="Goss E."/>
            <person name="Tapia J.H."/>
            <person name="Harmon C.M."/>
            <person name="Jones J.B."/>
        </authorList>
    </citation>
    <scope>NUCLEOTIDE SEQUENCE</scope>
    <source>
        <strain evidence="5">NC40101</strain>
    </source>
</reference>
<evidence type="ECO:0000313" key="5">
    <source>
        <dbReference type="EMBL" id="MDT0336781.1"/>
    </source>
</evidence>
<dbReference type="AlphaFoldDB" id="A0AAE4G6P4"/>
<proteinExistence type="predicted"/>
<feature type="domain" description="Amine oxidase" evidence="4">
    <location>
        <begin position="25"/>
        <end position="321"/>
    </location>
</feature>
<dbReference type="GO" id="GO:0016491">
    <property type="term" value="F:oxidoreductase activity"/>
    <property type="evidence" value="ECO:0007669"/>
    <property type="project" value="InterPro"/>
</dbReference>
<dbReference type="SUPFAM" id="SSF51905">
    <property type="entry name" value="FAD/NAD(P)-binding domain"/>
    <property type="match status" value="1"/>
</dbReference>
<dbReference type="RefSeq" id="WP_310836863.1">
    <property type="nucleotide sequence ID" value="NZ_JAVLSM010000004.1"/>
</dbReference>
<dbReference type="Pfam" id="PF01593">
    <property type="entry name" value="Amino_oxidase"/>
    <property type="match status" value="1"/>
</dbReference>
<dbReference type="Gene3D" id="3.50.50.60">
    <property type="entry name" value="FAD/NAD(P)-binding domain"/>
    <property type="match status" value="2"/>
</dbReference>
<evidence type="ECO:0000256" key="1">
    <source>
        <dbReference type="ARBA" id="ARBA00037217"/>
    </source>
</evidence>
<dbReference type="PANTHER" id="PTHR10668:SF105">
    <property type="entry name" value="DEHYDROGENASE-RELATED"/>
    <property type="match status" value="1"/>
</dbReference>
<gene>
    <name evidence="5" type="ORF">RJN63_08080</name>
</gene>
<evidence type="ECO:0000259" key="4">
    <source>
        <dbReference type="Pfam" id="PF01593"/>
    </source>
</evidence>
<comment type="subunit">
    <text evidence="2">Interacts with COX5B; this interaction may contribute to localize PYROXD2 to the inner face of the inner mitochondrial membrane.</text>
</comment>
<accession>A0AAE4G6P4</accession>
<organism evidence="5">
    <name type="scientific">Herbaspirillum huttiense subsp. nephrolepidis</name>
    <dbReference type="NCBI Taxonomy" id="3075126"/>
    <lineage>
        <taxon>Bacteria</taxon>
        <taxon>Pseudomonadati</taxon>
        <taxon>Pseudomonadota</taxon>
        <taxon>Betaproteobacteria</taxon>
        <taxon>Burkholderiales</taxon>
        <taxon>Oxalobacteraceae</taxon>
        <taxon>Herbaspirillum</taxon>
    </lineage>
</organism>
<comment type="function">
    <text evidence="1">Probable oxidoreductase that may play a role as regulator of mitochondrial function.</text>
</comment>
<protein>
    <recommendedName>
        <fullName evidence="3">Pyridine nucleotide-disulfide oxidoreductase domain-containing protein 2</fullName>
    </recommendedName>
</protein>
<dbReference type="InterPro" id="IPR002937">
    <property type="entry name" value="Amino_oxidase"/>
</dbReference>
<dbReference type="PANTHER" id="PTHR10668">
    <property type="entry name" value="PHYTOENE DEHYDROGENASE"/>
    <property type="match status" value="1"/>
</dbReference>
<dbReference type="EMBL" id="JAVRAA010000003">
    <property type="protein sequence ID" value="MDT0336781.1"/>
    <property type="molecule type" value="Genomic_DNA"/>
</dbReference>
<comment type="caution">
    <text evidence="5">The sequence shown here is derived from an EMBL/GenBank/DDBJ whole genome shotgun (WGS) entry which is preliminary data.</text>
</comment>
<sequence>MASAPSFAGPDAADVIFVGSGINSLVGAALLARRGKRVLVLERNERAGGCIRTETLFPGYTHEVLSSWYPLFMGSPAYAELADDLKAAGLEFLQPAYTTGLVTPDGRGLALRQDLADAAARIDALAPGDGAALLAMAQRLFGQDAALTFGLLGSDPYGWKLIRLLFAEWRARGLDGLLGFGADAMESFRRWAQRTLKSDLARALIAPWVLHSGLGPDDATSALIGKLTFAAVVSGGMPVVKGGGGQLVAALSHLIMQHGGEVRTNADVARIMTRGEGRRQRATGVELADGTQLQAGQAVVCNVTPPQLYGRLLAQAPQAVQERAGTYQFGRGGMQIHFALNAPPAWTTPELLQVPLVHLTESMEQVCANVTEANNGWLPARPTLAIGQPVAADPSRAPAGGWILWIQMQELPSRLKGDSAGEIAVAADGRWTAEVREAFADRVQARLEQVMPGLGQRVVGRRAYSPADLEALNCNLVGGDPYSGVCSPDQFFWLRPFAGSHGARGQQTTVANVFHIGASTHPGPGLGAGSGYMVAQRLAPR</sequence>
<dbReference type="InterPro" id="IPR036188">
    <property type="entry name" value="FAD/NAD-bd_sf"/>
</dbReference>
<evidence type="ECO:0000256" key="3">
    <source>
        <dbReference type="ARBA" id="ARBA00040298"/>
    </source>
</evidence>
<name>A0AAE4G6P4_9BURK</name>